<evidence type="ECO:0000313" key="4">
    <source>
        <dbReference type="EMBL" id="CAA6826729.1"/>
    </source>
</evidence>
<dbReference type="InterPro" id="IPR036779">
    <property type="entry name" value="LysM_dom_sf"/>
</dbReference>
<feature type="compositionally biased region" description="Basic and acidic residues" evidence="1">
    <location>
        <begin position="134"/>
        <end position="171"/>
    </location>
</feature>
<dbReference type="PROSITE" id="PS51782">
    <property type="entry name" value="LYSM"/>
    <property type="match status" value="1"/>
</dbReference>
<dbReference type="InterPro" id="IPR018392">
    <property type="entry name" value="LysM"/>
</dbReference>
<evidence type="ECO:0000256" key="2">
    <source>
        <dbReference type="SAM" id="Phobius"/>
    </source>
</evidence>
<feature type="domain" description="LysM" evidence="3">
    <location>
        <begin position="320"/>
        <end position="369"/>
    </location>
</feature>
<feature type="compositionally biased region" description="Basic and acidic residues" evidence="1">
    <location>
        <begin position="114"/>
        <end position="123"/>
    </location>
</feature>
<gene>
    <name evidence="4" type="ORF">HELGO_WM1636</name>
</gene>
<keyword evidence="2" id="KW-0472">Membrane</keyword>
<name>A0A6S6UHP9_9BACT</name>
<organism evidence="4">
    <name type="scientific">uncultured Sulfurovum sp</name>
    <dbReference type="NCBI Taxonomy" id="269237"/>
    <lineage>
        <taxon>Bacteria</taxon>
        <taxon>Pseudomonadati</taxon>
        <taxon>Campylobacterota</taxon>
        <taxon>Epsilonproteobacteria</taxon>
        <taxon>Campylobacterales</taxon>
        <taxon>Sulfurovaceae</taxon>
        <taxon>Sulfurovum</taxon>
        <taxon>environmental samples</taxon>
    </lineage>
</organism>
<accession>A0A6S6UHP9</accession>
<dbReference type="AlphaFoldDB" id="A0A6S6UHP9"/>
<dbReference type="Gene3D" id="3.10.350.10">
    <property type="entry name" value="LysM domain"/>
    <property type="match status" value="1"/>
</dbReference>
<dbReference type="Pfam" id="PF01476">
    <property type="entry name" value="LysM"/>
    <property type="match status" value="1"/>
</dbReference>
<protein>
    <recommendedName>
        <fullName evidence="3">LysM domain-containing protein</fullName>
    </recommendedName>
</protein>
<feature type="transmembrane region" description="Helical" evidence="2">
    <location>
        <begin position="32"/>
        <end position="52"/>
    </location>
</feature>
<reference evidence="4" key="1">
    <citation type="submission" date="2020-01" db="EMBL/GenBank/DDBJ databases">
        <authorList>
            <person name="Meier V. D."/>
            <person name="Meier V D."/>
        </authorList>
    </citation>
    <scope>NUCLEOTIDE SEQUENCE</scope>
    <source>
        <strain evidence="4">HLG_WM_MAG_01</strain>
    </source>
</reference>
<dbReference type="EMBL" id="CACVAS010000147">
    <property type="protein sequence ID" value="CAA6826729.1"/>
    <property type="molecule type" value="Genomic_DNA"/>
</dbReference>
<keyword evidence="2" id="KW-1133">Transmembrane helix</keyword>
<feature type="region of interest" description="Disordered" evidence="1">
    <location>
        <begin position="111"/>
        <end position="171"/>
    </location>
</feature>
<feature type="region of interest" description="Disordered" evidence="1">
    <location>
        <begin position="232"/>
        <end position="256"/>
    </location>
</feature>
<evidence type="ECO:0000256" key="1">
    <source>
        <dbReference type="SAM" id="MobiDB-lite"/>
    </source>
</evidence>
<evidence type="ECO:0000259" key="3">
    <source>
        <dbReference type="PROSITE" id="PS51782"/>
    </source>
</evidence>
<dbReference type="SMART" id="SM00257">
    <property type="entry name" value="LysM"/>
    <property type="match status" value="1"/>
</dbReference>
<keyword evidence="2" id="KW-0812">Transmembrane</keyword>
<sequence length="386" mass="43317">MDDSYYENYKKSLENKGDFAESSNSEPSSNRFLMPLGLVALGVAGYLGYTMYPTPSTTPFKDQNTEQKMFVESIQVEKKALEKLSEKVVTRDTNEVLETSVTENKDITPVNVSRGKENREPKSAKVLANSSKLNKAEEKETNAKNINEKKKQLVSHISKESEPTLEKRDETKVASVNQIEKNVLQEKTSKQKVIEKESLAELKTVEQSKLHNIKQDDKELLGYLSQSSVDSVKPSTVKSEVASKTQKSTKKRQQKKNVDTYNKVVLVKNSAGDELSKLSQLMSDVVKAPKDNTSDKNKESLNTYTSAIRKEVATRVNEMRIIIVKQGDTLGSLALKAYGNVMHYPKIFAANPDILEDPNKLSIGQRIRIPRDMAKKEEDTKSETTS</sequence>
<proteinExistence type="predicted"/>